<dbReference type="RefSeq" id="WP_106135891.1">
    <property type="nucleotide sequence ID" value="NZ_PVTE01000001.1"/>
</dbReference>
<accession>A0A2T0TNA3</accession>
<dbReference type="Pfam" id="PF04397">
    <property type="entry name" value="LytTR"/>
    <property type="match status" value="1"/>
</dbReference>
<reference evidence="2 3" key="1">
    <citation type="submission" date="2018-03" db="EMBL/GenBank/DDBJ databases">
        <title>Genomic Encyclopedia of Archaeal and Bacterial Type Strains, Phase II (KMG-II): from individual species to whole genera.</title>
        <authorList>
            <person name="Goeker M."/>
        </authorList>
    </citation>
    <scope>NUCLEOTIDE SEQUENCE [LARGE SCALE GENOMIC DNA]</scope>
    <source>
        <strain evidence="2 3">DSM 28354</strain>
    </source>
</reference>
<dbReference type="GO" id="GO:0003677">
    <property type="term" value="F:DNA binding"/>
    <property type="evidence" value="ECO:0007669"/>
    <property type="project" value="UniProtKB-KW"/>
</dbReference>
<keyword evidence="2" id="KW-0238">DNA-binding</keyword>
<proteinExistence type="predicted"/>
<evidence type="ECO:0000313" key="3">
    <source>
        <dbReference type="Proteomes" id="UP000238375"/>
    </source>
</evidence>
<evidence type="ECO:0000259" key="1">
    <source>
        <dbReference type="PROSITE" id="PS50930"/>
    </source>
</evidence>
<dbReference type="Gene3D" id="2.40.50.1020">
    <property type="entry name" value="LytTr DNA-binding domain"/>
    <property type="match status" value="1"/>
</dbReference>
<comment type="caution">
    <text evidence="2">The sequence shown here is derived from an EMBL/GenBank/DDBJ whole genome shotgun (WGS) entry which is preliminary data.</text>
</comment>
<dbReference type="EMBL" id="PVTE01000001">
    <property type="protein sequence ID" value="PRY47137.1"/>
    <property type="molecule type" value="Genomic_DNA"/>
</dbReference>
<feature type="domain" description="HTH LytTR-type" evidence="1">
    <location>
        <begin position="14"/>
        <end position="119"/>
    </location>
</feature>
<dbReference type="PANTHER" id="PTHR37299">
    <property type="entry name" value="TRANSCRIPTIONAL REGULATOR-RELATED"/>
    <property type="match status" value="1"/>
</dbReference>
<protein>
    <submittedName>
        <fullName evidence="2">LytTr DNA-binding domain-containing protein</fullName>
    </submittedName>
</protein>
<dbReference type="GO" id="GO:0000156">
    <property type="term" value="F:phosphorelay response regulator activity"/>
    <property type="evidence" value="ECO:0007669"/>
    <property type="project" value="InterPro"/>
</dbReference>
<dbReference type="OrthoDB" id="965129at2"/>
<evidence type="ECO:0000313" key="2">
    <source>
        <dbReference type="EMBL" id="PRY47137.1"/>
    </source>
</evidence>
<dbReference type="InterPro" id="IPR046947">
    <property type="entry name" value="LytR-like"/>
</dbReference>
<organism evidence="2 3">
    <name type="scientific">Spirosoma oryzae</name>
    <dbReference type="NCBI Taxonomy" id="1469603"/>
    <lineage>
        <taxon>Bacteria</taxon>
        <taxon>Pseudomonadati</taxon>
        <taxon>Bacteroidota</taxon>
        <taxon>Cytophagia</taxon>
        <taxon>Cytophagales</taxon>
        <taxon>Cytophagaceae</taxon>
        <taxon>Spirosoma</taxon>
    </lineage>
</organism>
<keyword evidence="3" id="KW-1185">Reference proteome</keyword>
<gene>
    <name evidence="2" type="ORF">CLV58_101203</name>
</gene>
<sequence length="126" mass="14197">MNGTATRLNESGSLVVGMGDRKKTVAPSEIIYLAGDSNYSRLIRSRKPAVMVSITITKYETILPDFIRVHKQYIVNPAFVKRLIPGDIHRNGAKIQLRNGKLLPVARRRFLKIQDQLLELVKRAGN</sequence>
<dbReference type="Proteomes" id="UP000238375">
    <property type="component" value="Unassembled WGS sequence"/>
</dbReference>
<dbReference type="SMART" id="SM00850">
    <property type="entry name" value="LytTR"/>
    <property type="match status" value="1"/>
</dbReference>
<name>A0A2T0TNA3_9BACT</name>
<dbReference type="PANTHER" id="PTHR37299:SF1">
    <property type="entry name" value="STAGE 0 SPORULATION PROTEIN A HOMOLOG"/>
    <property type="match status" value="1"/>
</dbReference>
<dbReference type="AlphaFoldDB" id="A0A2T0TNA3"/>
<dbReference type="InterPro" id="IPR007492">
    <property type="entry name" value="LytTR_DNA-bd_dom"/>
</dbReference>
<dbReference type="PROSITE" id="PS50930">
    <property type="entry name" value="HTH_LYTTR"/>
    <property type="match status" value="1"/>
</dbReference>